<dbReference type="EMBL" id="JBANFI010000003">
    <property type="protein sequence ID" value="MFK7160685.1"/>
    <property type="molecule type" value="Genomic_DNA"/>
</dbReference>
<proteinExistence type="predicted"/>
<dbReference type="InterPro" id="IPR046866">
    <property type="entry name" value="FapA_N"/>
</dbReference>
<dbReference type="Pfam" id="PF03961">
    <property type="entry name" value="FapA"/>
    <property type="match status" value="1"/>
</dbReference>
<comment type="caution">
    <text evidence="3">The sequence shown here is derived from an EMBL/GenBank/DDBJ whole genome shotgun (WGS) entry which is preliminary data.</text>
</comment>
<protein>
    <submittedName>
        <fullName evidence="3">FapA family protein</fullName>
    </submittedName>
</protein>
<dbReference type="PANTHER" id="PTHR38032:SF1">
    <property type="entry name" value="RNA-BINDING PROTEIN KHPB N-TERMINAL DOMAIN-CONTAINING PROTEIN"/>
    <property type="match status" value="1"/>
</dbReference>
<dbReference type="Proteomes" id="UP001621714">
    <property type="component" value="Unassembled WGS sequence"/>
</dbReference>
<name>A0ABW8PWQ8_9GAMM</name>
<dbReference type="InterPro" id="IPR046865">
    <property type="entry name" value="FapA_b_solenoid"/>
</dbReference>
<dbReference type="RefSeq" id="WP_405338632.1">
    <property type="nucleotide sequence ID" value="NZ_JBANFI010000003.1"/>
</dbReference>
<keyword evidence="1" id="KW-0175">Coiled coil</keyword>
<feature type="domain" description="Flagellar Assembly Protein A N-terminal region" evidence="2">
    <location>
        <begin position="102"/>
        <end position="279"/>
    </location>
</feature>
<dbReference type="Pfam" id="PF20250">
    <property type="entry name" value="FapA_N"/>
    <property type="match status" value="1"/>
</dbReference>
<evidence type="ECO:0000313" key="4">
    <source>
        <dbReference type="Proteomes" id="UP001621714"/>
    </source>
</evidence>
<feature type="coiled-coil region" evidence="1">
    <location>
        <begin position="442"/>
        <end position="519"/>
    </location>
</feature>
<reference evidence="3 4" key="1">
    <citation type="submission" date="2024-02" db="EMBL/GenBank/DDBJ databases">
        <title>Marinospirillum sp. MEB 164 isolated from Lonar lake sediment.</title>
        <authorList>
            <person name="Joshi A."/>
            <person name="Thite S."/>
        </authorList>
    </citation>
    <scope>NUCLEOTIDE SEQUENCE [LARGE SCALE GENOMIC DNA]</scope>
    <source>
        <strain evidence="3 4">MEB164</strain>
    </source>
</reference>
<evidence type="ECO:0000313" key="3">
    <source>
        <dbReference type="EMBL" id="MFK7160685.1"/>
    </source>
</evidence>
<gene>
    <name evidence="3" type="ORF">V6U78_06505</name>
</gene>
<dbReference type="InterPro" id="IPR005646">
    <property type="entry name" value="FapA"/>
</dbReference>
<keyword evidence="4" id="KW-1185">Reference proteome</keyword>
<evidence type="ECO:0000256" key="1">
    <source>
        <dbReference type="SAM" id="Coils"/>
    </source>
</evidence>
<evidence type="ECO:0000259" key="2">
    <source>
        <dbReference type="Pfam" id="PF20250"/>
    </source>
</evidence>
<organism evidence="3 4">
    <name type="scientific">Marinospirillum alkalitolerans</name>
    <dbReference type="NCBI Taxonomy" id="3123374"/>
    <lineage>
        <taxon>Bacteria</taxon>
        <taxon>Pseudomonadati</taxon>
        <taxon>Pseudomonadota</taxon>
        <taxon>Gammaproteobacteria</taxon>
        <taxon>Oceanospirillales</taxon>
        <taxon>Oceanospirillaceae</taxon>
        <taxon>Marinospirillum</taxon>
    </lineage>
</organism>
<sequence length="562" mass="62538">MKDQASPTQPIEESGQLPAANQLGIVFRIDPESNELWADFNPTEATRELTKQQFMQVFARSGFNEQDFPLVPAALATLLDAIRRKVPKDICLSLPVDARVDIFLSPNRLVAGMVLHGAQGMGKPIDREQIDILLRKNKVTRGLLEDALTQLTDPALAEKLRNTQDVYCTVIAFGETSVNGQDGFLEPLVHDASDRRPQLDDYDRVDFLELGDFPYIEEGTPMMRRHPPEKGKDGWTVTGKVLRGKDGKDIQLRIKDASVRPDPEDENLLVAAVSGLPVIYDKGAQVEQLLKLNQVDLSTGHIRFRGSVEIKGDVRDGMQVIATGDIKIGGVVDAAFIKTDGHIEVLGGAIGHKDAVYLTEKAALKAGCSIKARFAHEALLEAGHEIIISNQVMHSSLTAGTFVEVQGKGQIVGGQVKAVDLIKVNTTGAVAYSETRLEVGQCQELQEEYTQLLAQLHQLDEQKYKLVELARKTKQQGREQVIKMKDQLLRAKESLQARYKELNQQLMQTEEQLRRFYAAKVEVNRRAYPGTFVTIAGKSYEVRKELDKVSFFLQDGKIHTHQ</sequence>
<dbReference type="PANTHER" id="PTHR38032">
    <property type="entry name" value="POLYMERASE-RELATED"/>
    <property type="match status" value="1"/>
</dbReference>
<accession>A0ABW8PWQ8</accession>